<dbReference type="InterPro" id="IPR027417">
    <property type="entry name" value="P-loop_NTPase"/>
</dbReference>
<dbReference type="Pfam" id="PF13555">
    <property type="entry name" value="AAA_29"/>
    <property type="match status" value="1"/>
</dbReference>
<evidence type="ECO:0000313" key="1">
    <source>
        <dbReference type="EMBL" id="TLD70211.1"/>
    </source>
</evidence>
<sequence>MTSSRAIRLSKIHALNWYGYQDSLPVEGNLVLAGVTGSGKSILMDLVMLVLVGPERARHHFNRSATGSQSDRTLKSYCLLDTKREENGQPQYYRDKGGITYIALEFTWPDSDRIETWGLRLEFRSTAENDGSIKPFFCNGSLDRDDFLEPFLGETKKRPLDLPTFTALIESRSGRTFASTREYTRDMANAAHLNFNRDVLDRLLPSAMSFTNLKSFDDFCRRFVLPGEAVPVDDVTSSYRDFLSYNRELADLRRQLEHLHHIHSLSTQLQQAERDRDVARYLHAEVTLEHARNLTATTQKRITQLQAEDAETSTRMAELVAKIEHGKSERERLLSLLNESEDGRTYLYIKGEVQNLESKVTTLRSLAQRVEDRLAQRIDMANSWLQQVRNASNRTPLNTHDLENAIKRLESCETNATYTALAHLRDIATQLNASLRQSFNAEATELANHRKKADTLDEQIKSLKHGLPPIRQPLFNTLNDSLPRLPGRNPAHTLRELCEVTDETWREALEVVFTEKFAIIVDAEHHPEALRLYHQLKPSVQTKDAALESLIHPTHLLTLPKETLPGSLAEKIETTNPIARALIDHLFGRMICCTDLADFLQQPGDAILPNGLATRAALTQRASHYDGTPFIGKRGLQRQLEIKTVQRREVEAGIRRLEPIEDAINKIASSLNQQIPDPASMAQDLTRLEELPELEQQLTAKQRDLSDINTAEFDSFAQQAEEWRTQLNTLDSQRLDLATQSKSREIRAQQEILTTRQKDVDDAEETFTHIKIQLDISLHLERLREWRDTMRQQFPALEIQARDFEKARQQNAENAIRFEGDLKQGMTAFKAEFSPRFDDFPDDGRHTAPYTNLLDRIGDADIPSYEQKAQAERKNWEHLFRTQVLSRMHAALKNVENIIALLNQQLKRPIGRDRYKIERHPNPEYKFYRDLIDLNSLRDQDDLFFASVTGELRDALDLFLDTLVNKANTPEASRLLDYRQYYDYKLLSSDINNPEAKPIDVDKQSGKMSGGENQSPYFVAILASYLHAYNRHEKRWKEPSLALVPIDEAFSKLSGERIQDCITAVGELDLQGLFSMSSGNIPYAFQLCDELIVITKREDRLAGKTRIRNVPSILLRDTPEGQQWMQKHGA</sequence>
<organism evidence="1 2">
    <name type="scientific">Phragmitibacter flavus</name>
    <dbReference type="NCBI Taxonomy" id="2576071"/>
    <lineage>
        <taxon>Bacteria</taxon>
        <taxon>Pseudomonadati</taxon>
        <taxon>Verrucomicrobiota</taxon>
        <taxon>Verrucomicrobiia</taxon>
        <taxon>Verrucomicrobiales</taxon>
        <taxon>Verrucomicrobiaceae</taxon>
        <taxon>Phragmitibacter</taxon>
    </lineage>
</organism>
<comment type="caution">
    <text evidence="1">The sequence shown here is derived from an EMBL/GenBank/DDBJ whole genome shotgun (WGS) entry which is preliminary data.</text>
</comment>
<dbReference type="RefSeq" id="WP_138086810.1">
    <property type="nucleotide sequence ID" value="NZ_VAUV01000009.1"/>
</dbReference>
<gene>
    <name evidence="1" type="ORF">FEM03_13565</name>
</gene>
<dbReference type="OrthoDB" id="174137at2"/>
<dbReference type="Pfam" id="PF13558">
    <property type="entry name" value="SbcC_Walker_B"/>
    <property type="match status" value="1"/>
</dbReference>
<dbReference type="AlphaFoldDB" id="A0A5R8KD38"/>
<dbReference type="EMBL" id="VAUV01000009">
    <property type="protein sequence ID" value="TLD70211.1"/>
    <property type="molecule type" value="Genomic_DNA"/>
</dbReference>
<reference evidence="1 2" key="1">
    <citation type="submission" date="2019-05" db="EMBL/GenBank/DDBJ databases">
        <title>Verrucobacter flavum gen. nov., sp. nov. a new member of the family Verrucomicrobiaceae.</title>
        <authorList>
            <person name="Szuroczki S."/>
            <person name="Abbaszade G."/>
            <person name="Szabo A."/>
            <person name="Felfoldi T."/>
            <person name="Schumann P."/>
            <person name="Boka K."/>
            <person name="Keki Z."/>
            <person name="Toumi M."/>
            <person name="Toth E."/>
        </authorList>
    </citation>
    <scope>NUCLEOTIDE SEQUENCE [LARGE SCALE GENOMIC DNA]</scope>
    <source>
        <strain evidence="1 2">MG-N-17</strain>
    </source>
</reference>
<evidence type="ECO:0000313" key="2">
    <source>
        <dbReference type="Proteomes" id="UP000306196"/>
    </source>
</evidence>
<accession>A0A5R8KD38</accession>
<name>A0A5R8KD38_9BACT</name>
<proteinExistence type="predicted"/>
<dbReference type="SUPFAM" id="SSF52540">
    <property type="entry name" value="P-loop containing nucleoside triphosphate hydrolases"/>
    <property type="match status" value="1"/>
</dbReference>
<keyword evidence="2" id="KW-1185">Reference proteome</keyword>
<evidence type="ECO:0008006" key="3">
    <source>
        <dbReference type="Google" id="ProtNLM"/>
    </source>
</evidence>
<dbReference type="Proteomes" id="UP000306196">
    <property type="component" value="Unassembled WGS sequence"/>
</dbReference>
<protein>
    <recommendedName>
        <fullName evidence="3">Chromosome segregation protein SMC</fullName>
    </recommendedName>
</protein>
<dbReference type="Gene3D" id="3.40.50.300">
    <property type="entry name" value="P-loop containing nucleotide triphosphate hydrolases"/>
    <property type="match status" value="1"/>
</dbReference>